<name>A7N747_VIBC1</name>
<dbReference type="AlphaFoldDB" id="A7N747"/>
<dbReference type="Proteomes" id="UP000008152">
    <property type="component" value="Chromosome II"/>
</dbReference>
<reference evidence="1 2" key="1">
    <citation type="submission" date="2007-08" db="EMBL/GenBank/DDBJ databases">
        <authorList>
            <consortium name="The Vibrio harveyi Genome Sequencing Project"/>
            <person name="Bassler B."/>
            <person name="Clifton S.W."/>
            <person name="Fulton L."/>
            <person name="Delehaunty K."/>
            <person name="Fronick C."/>
            <person name="Harrison M."/>
            <person name="Markivic C."/>
            <person name="Fulton R."/>
            <person name="Tin-Wollam A.-M."/>
            <person name="Shah N."/>
            <person name="Pepin K."/>
            <person name="Nash W."/>
            <person name="Thiruvilangam P."/>
            <person name="Bhonagiri V."/>
            <person name="Waters C."/>
            <person name="Tu K.C."/>
            <person name="Irgon J."/>
            <person name="Wilson R.K."/>
        </authorList>
    </citation>
    <scope>NUCLEOTIDE SEQUENCE [LARGE SCALE GENOMIC DNA]</scope>
    <source>
        <strain evidence="2">ATCC BAA-1116 / BB120</strain>
    </source>
</reference>
<dbReference type="EMBL" id="CP000790">
    <property type="protein sequence ID" value="ABU74052.1"/>
    <property type="molecule type" value="Genomic_DNA"/>
</dbReference>
<evidence type="ECO:0000313" key="1">
    <source>
        <dbReference type="EMBL" id="ABU74052.1"/>
    </source>
</evidence>
<organism evidence="1 2">
    <name type="scientific">Vibrio campbellii (strain ATCC BAA-1116)</name>
    <dbReference type="NCBI Taxonomy" id="2902295"/>
    <lineage>
        <taxon>Bacteria</taxon>
        <taxon>Pseudomonadati</taxon>
        <taxon>Pseudomonadota</taxon>
        <taxon>Gammaproteobacteria</taxon>
        <taxon>Vibrionales</taxon>
        <taxon>Vibrionaceae</taxon>
        <taxon>Vibrio</taxon>
    </lineage>
</organism>
<evidence type="ECO:0000313" key="2">
    <source>
        <dbReference type="Proteomes" id="UP000008152"/>
    </source>
</evidence>
<dbReference type="PATRIC" id="fig|338187.36.peg.5021"/>
<dbReference type="KEGG" id="vha:VIBHAR_06160"/>
<gene>
    <name evidence="1" type="ordered locus">VIBHAR_06160</name>
</gene>
<sequence length="34" mass="3677">MLPLTAGIKKPLQSAGARLRYDVPHIFGVTPTEV</sequence>
<accession>A7N747</accession>
<protein>
    <submittedName>
        <fullName evidence="1">Uncharacterized protein</fullName>
    </submittedName>
</protein>
<proteinExistence type="predicted"/>